<keyword evidence="2" id="KW-0808">Transferase</keyword>
<evidence type="ECO:0000256" key="4">
    <source>
        <dbReference type="ARBA" id="ARBA00022786"/>
    </source>
</evidence>
<keyword evidence="3 7" id="KW-0547">Nucleotide-binding</keyword>
<proteinExistence type="inferred from homology"/>
<gene>
    <name evidence="10" type="ORF">ACHAXA_001870</name>
</gene>
<feature type="compositionally biased region" description="Low complexity" evidence="8">
    <location>
        <begin position="42"/>
        <end position="65"/>
    </location>
</feature>
<dbReference type="InterPro" id="IPR023313">
    <property type="entry name" value="UBQ-conjugating_AS"/>
</dbReference>
<name>A0ABD3RCC3_9STRA</name>
<dbReference type="Pfam" id="PF00179">
    <property type="entry name" value="UQ_con"/>
    <property type="match status" value="1"/>
</dbReference>
<protein>
    <recommendedName>
        <fullName evidence="1">E2 ubiquitin-conjugating enzyme</fullName>
        <ecNumber evidence="1">2.3.2.23</ecNumber>
    </recommendedName>
</protein>
<dbReference type="PROSITE" id="PS00183">
    <property type="entry name" value="UBC_1"/>
    <property type="match status" value="1"/>
</dbReference>
<evidence type="ECO:0000259" key="9">
    <source>
        <dbReference type="PROSITE" id="PS50127"/>
    </source>
</evidence>
<keyword evidence="11" id="KW-1185">Reference proteome</keyword>
<feature type="compositionally biased region" description="Low complexity" evidence="8">
    <location>
        <begin position="12"/>
        <end position="31"/>
    </location>
</feature>
<dbReference type="InterPro" id="IPR000608">
    <property type="entry name" value="UBC"/>
</dbReference>
<dbReference type="EMBL" id="JALLPB020000322">
    <property type="protein sequence ID" value="KAL3810518.1"/>
    <property type="molecule type" value="Genomic_DNA"/>
</dbReference>
<evidence type="ECO:0000313" key="11">
    <source>
        <dbReference type="Proteomes" id="UP001530377"/>
    </source>
</evidence>
<dbReference type="SUPFAM" id="SSF54495">
    <property type="entry name" value="UBC-like"/>
    <property type="match status" value="1"/>
</dbReference>
<accession>A0ABD3RCC3</accession>
<dbReference type="InterPro" id="IPR050113">
    <property type="entry name" value="Ub_conjugating_enzyme"/>
</dbReference>
<feature type="region of interest" description="Disordered" evidence="8">
    <location>
        <begin position="1"/>
        <end position="74"/>
    </location>
</feature>
<comment type="similarity">
    <text evidence="7">Belongs to the ubiquitin-conjugating enzyme family.</text>
</comment>
<comment type="caution">
    <text evidence="10">The sequence shown here is derived from an EMBL/GenBank/DDBJ whole genome shotgun (WGS) entry which is preliminary data.</text>
</comment>
<dbReference type="GO" id="GO:0005524">
    <property type="term" value="F:ATP binding"/>
    <property type="evidence" value="ECO:0007669"/>
    <property type="project" value="UniProtKB-UniRule"/>
</dbReference>
<dbReference type="Gene3D" id="3.10.110.10">
    <property type="entry name" value="Ubiquitin Conjugating Enzyme"/>
    <property type="match status" value="1"/>
</dbReference>
<evidence type="ECO:0000256" key="6">
    <source>
        <dbReference type="PROSITE-ProRule" id="PRU10133"/>
    </source>
</evidence>
<evidence type="ECO:0000256" key="3">
    <source>
        <dbReference type="ARBA" id="ARBA00022741"/>
    </source>
</evidence>
<feature type="region of interest" description="Disordered" evidence="8">
    <location>
        <begin position="96"/>
        <end position="121"/>
    </location>
</feature>
<feature type="region of interest" description="Disordered" evidence="8">
    <location>
        <begin position="276"/>
        <end position="359"/>
    </location>
</feature>
<keyword evidence="5 7" id="KW-0067">ATP-binding</keyword>
<evidence type="ECO:0000313" key="10">
    <source>
        <dbReference type="EMBL" id="KAL3810518.1"/>
    </source>
</evidence>
<feature type="domain" description="UBC core" evidence="9">
    <location>
        <begin position="120"/>
        <end position="272"/>
    </location>
</feature>
<feature type="compositionally biased region" description="Basic residues" evidence="8">
    <location>
        <begin position="350"/>
        <end position="359"/>
    </location>
</feature>
<dbReference type="SMART" id="SM00212">
    <property type="entry name" value="UBCc"/>
    <property type="match status" value="1"/>
</dbReference>
<evidence type="ECO:0000256" key="1">
    <source>
        <dbReference type="ARBA" id="ARBA00012486"/>
    </source>
</evidence>
<evidence type="ECO:0000256" key="2">
    <source>
        <dbReference type="ARBA" id="ARBA00022679"/>
    </source>
</evidence>
<dbReference type="CDD" id="cd23804">
    <property type="entry name" value="UBCc_UBE2S"/>
    <property type="match status" value="1"/>
</dbReference>
<dbReference type="PANTHER" id="PTHR24067">
    <property type="entry name" value="UBIQUITIN-CONJUGATING ENZYME E2"/>
    <property type="match status" value="1"/>
</dbReference>
<feature type="compositionally biased region" description="Low complexity" evidence="8">
    <location>
        <begin position="96"/>
        <end position="114"/>
    </location>
</feature>
<keyword evidence="4 7" id="KW-0833">Ubl conjugation pathway</keyword>
<dbReference type="AlphaFoldDB" id="A0ABD3RCC3"/>
<feature type="compositionally biased region" description="Acidic residues" evidence="8">
    <location>
        <begin position="307"/>
        <end position="316"/>
    </location>
</feature>
<dbReference type="Proteomes" id="UP001530377">
    <property type="component" value="Unassembled WGS sequence"/>
</dbReference>
<dbReference type="InterPro" id="IPR016135">
    <property type="entry name" value="UBQ-conjugating_enzyme/RWD"/>
</dbReference>
<feature type="active site" description="Glycyl thioester intermediate" evidence="6">
    <location>
        <position position="210"/>
    </location>
</feature>
<feature type="compositionally biased region" description="Gly residues" evidence="8">
    <location>
        <begin position="276"/>
        <end position="296"/>
    </location>
</feature>
<dbReference type="PROSITE" id="PS50127">
    <property type="entry name" value="UBC_2"/>
    <property type="match status" value="1"/>
</dbReference>
<dbReference type="FunFam" id="3.10.110.10:FF:000031">
    <property type="entry name" value="Ubiquitin-conjugating enzyme E2 22"/>
    <property type="match status" value="1"/>
</dbReference>
<dbReference type="EC" id="2.3.2.23" evidence="1"/>
<evidence type="ECO:0000256" key="7">
    <source>
        <dbReference type="RuleBase" id="RU362109"/>
    </source>
</evidence>
<sequence length="359" mass="37224">MSHPQHQAVVRSSSTASASAVGSSTSSSSSTIPPPSLLRYGSSSLTSSLMTSSLSSSTSTSTSSSIREKPPSLLGSLSGGIASVSSGGGGVMVGTTSALSSGLSPPSSATTGSSENLPPRTLARVARDVRDLVRSPPEGVRLVLDGETGMPGSLSEIMAEIEGPEQTPYHTRYFQLKLVLSADFPSTPPRGYFLTKIYHPNVDPTTGAICVNTLKSDWTPSTTIGHILTVIRCLLIVPFPESSLNDEAGRNFMDSYDEYARRARLLAGVHGLTGWSSGGGGGGRGTSSPGSGGGGAIDKATEATESGGEEDYEDDLDDHKKKATANPAESRKTVNCSSIVRAGSKTLDKKNKKKSLRRL</sequence>
<evidence type="ECO:0000256" key="8">
    <source>
        <dbReference type="SAM" id="MobiDB-lite"/>
    </source>
</evidence>
<dbReference type="GO" id="GO:0061631">
    <property type="term" value="F:ubiquitin conjugating enzyme activity"/>
    <property type="evidence" value="ECO:0007669"/>
    <property type="project" value="UniProtKB-EC"/>
</dbReference>
<evidence type="ECO:0000256" key="5">
    <source>
        <dbReference type="ARBA" id="ARBA00022840"/>
    </source>
</evidence>
<organism evidence="10 11">
    <name type="scientific">Cyclostephanos tholiformis</name>
    <dbReference type="NCBI Taxonomy" id="382380"/>
    <lineage>
        <taxon>Eukaryota</taxon>
        <taxon>Sar</taxon>
        <taxon>Stramenopiles</taxon>
        <taxon>Ochrophyta</taxon>
        <taxon>Bacillariophyta</taxon>
        <taxon>Coscinodiscophyceae</taxon>
        <taxon>Thalassiosirophycidae</taxon>
        <taxon>Stephanodiscales</taxon>
        <taxon>Stephanodiscaceae</taxon>
        <taxon>Cyclostephanos</taxon>
    </lineage>
</organism>
<reference evidence="10 11" key="1">
    <citation type="submission" date="2024-10" db="EMBL/GenBank/DDBJ databases">
        <title>Updated reference genomes for cyclostephanoid diatoms.</title>
        <authorList>
            <person name="Roberts W.R."/>
            <person name="Alverson A.J."/>
        </authorList>
    </citation>
    <scope>NUCLEOTIDE SEQUENCE [LARGE SCALE GENOMIC DNA]</scope>
    <source>
        <strain evidence="10 11">AJA228-03</strain>
    </source>
</reference>